<organism evidence="2 3">
    <name type="scientific">Fomitopsis schrenkii</name>
    <name type="common">Brown rot fungus</name>
    <dbReference type="NCBI Taxonomy" id="2126942"/>
    <lineage>
        <taxon>Eukaryota</taxon>
        <taxon>Fungi</taxon>
        <taxon>Dikarya</taxon>
        <taxon>Basidiomycota</taxon>
        <taxon>Agaricomycotina</taxon>
        <taxon>Agaricomycetes</taxon>
        <taxon>Polyporales</taxon>
        <taxon>Fomitopsis</taxon>
    </lineage>
</organism>
<dbReference type="AlphaFoldDB" id="S8FUI8"/>
<feature type="transmembrane region" description="Helical" evidence="1">
    <location>
        <begin position="98"/>
        <end position="118"/>
    </location>
</feature>
<dbReference type="Proteomes" id="UP000015241">
    <property type="component" value="Unassembled WGS sequence"/>
</dbReference>
<dbReference type="EMBL" id="KE504125">
    <property type="protein sequence ID" value="EPT04836.1"/>
    <property type="molecule type" value="Genomic_DNA"/>
</dbReference>
<dbReference type="STRING" id="743788.S8FUI8"/>
<sequence>MAFSAAESKLVSIFVQSVLYGNYMSLFFATTKALLWNQTSGTLNPLRRNMLFVSFLMFGIATTHVATNFSRIILAFIIHADAPGGPAAFFDEMSNFTQMFGSTLYVAQTLIGDAMALYRSYLVWGRKVWIVAFPFVLLLGSTATGVGILYSFDKVEPEASIFVVQLGHWITAFFSMTFATNVICTALVAYRIWAINRTHLFLSFRHRNLRPVLVLIVESGALYSATLLALLVLYNADSWFQYVVLDAVSSIVGIVFSVIMLRIATGVSSAEGETALIEPTAAVTSGIQLSRVSSRSERKDAMAVEIA</sequence>
<dbReference type="HOGENOM" id="CLU_044614_3_3_1"/>
<dbReference type="eggNOG" id="ENOG502RC4S">
    <property type="taxonomic scope" value="Eukaryota"/>
</dbReference>
<evidence type="ECO:0000313" key="3">
    <source>
        <dbReference type="Proteomes" id="UP000015241"/>
    </source>
</evidence>
<feature type="transmembrane region" description="Helical" evidence="1">
    <location>
        <begin position="172"/>
        <end position="192"/>
    </location>
</feature>
<feature type="transmembrane region" description="Helical" evidence="1">
    <location>
        <begin position="130"/>
        <end position="152"/>
    </location>
</feature>
<evidence type="ECO:0000256" key="1">
    <source>
        <dbReference type="SAM" id="Phobius"/>
    </source>
</evidence>
<keyword evidence="1" id="KW-0812">Transmembrane</keyword>
<dbReference type="InParanoid" id="S8FUI8"/>
<keyword evidence="3" id="KW-1185">Reference proteome</keyword>
<dbReference type="OrthoDB" id="3354175at2759"/>
<feature type="transmembrane region" description="Helical" evidence="1">
    <location>
        <begin position="212"/>
        <end position="233"/>
    </location>
</feature>
<name>S8FUI8_FOMSC</name>
<keyword evidence="1" id="KW-0472">Membrane</keyword>
<feature type="transmembrane region" description="Helical" evidence="1">
    <location>
        <begin position="239"/>
        <end position="261"/>
    </location>
</feature>
<keyword evidence="1" id="KW-1133">Transmembrane helix</keyword>
<reference evidence="2 3" key="1">
    <citation type="journal article" date="2012" name="Science">
        <title>The Paleozoic origin of enzymatic lignin decomposition reconstructed from 31 fungal genomes.</title>
        <authorList>
            <person name="Floudas D."/>
            <person name="Binder M."/>
            <person name="Riley R."/>
            <person name="Barry K."/>
            <person name="Blanchette R.A."/>
            <person name="Henrissat B."/>
            <person name="Martinez A.T."/>
            <person name="Otillar R."/>
            <person name="Spatafora J.W."/>
            <person name="Yadav J.S."/>
            <person name="Aerts A."/>
            <person name="Benoit I."/>
            <person name="Boyd A."/>
            <person name="Carlson A."/>
            <person name="Copeland A."/>
            <person name="Coutinho P.M."/>
            <person name="de Vries R.P."/>
            <person name="Ferreira P."/>
            <person name="Findley K."/>
            <person name="Foster B."/>
            <person name="Gaskell J."/>
            <person name="Glotzer D."/>
            <person name="Gorecki P."/>
            <person name="Heitman J."/>
            <person name="Hesse C."/>
            <person name="Hori C."/>
            <person name="Igarashi K."/>
            <person name="Jurgens J.A."/>
            <person name="Kallen N."/>
            <person name="Kersten P."/>
            <person name="Kohler A."/>
            <person name="Kuees U."/>
            <person name="Kumar T.K.A."/>
            <person name="Kuo A."/>
            <person name="LaButti K."/>
            <person name="Larrondo L.F."/>
            <person name="Lindquist E."/>
            <person name="Ling A."/>
            <person name="Lombard V."/>
            <person name="Lucas S."/>
            <person name="Lundell T."/>
            <person name="Martin R."/>
            <person name="McLaughlin D.J."/>
            <person name="Morgenstern I."/>
            <person name="Morin E."/>
            <person name="Murat C."/>
            <person name="Nagy L.G."/>
            <person name="Nolan M."/>
            <person name="Ohm R.A."/>
            <person name="Patyshakuliyeva A."/>
            <person name="Rokas A."/>
            <person name="Ruiz-Duenas F.J."/>
            <person name="Sabat G."/>
            <person name="Salamov A."/>
            <person name="Samejima M."/>
            <person name="Schmutz J."/>
            <person name="Slot J.C."/>
            <person name="St John F."/>
            <person name="Stenlid J."/>
            <person name="Sun H."/>
            <person name="Sun S."/>
            <person name="Syed K."/>
            <person name="Tsang A."/>
            <person name="Wiebenga A."/>
            <person name="Young D."/>
            <person name="Pisabarro A."/>
            <person name="Eastwood D.C."/>
            <person name="Martin F."/>
            <person name="Cullen D."/>
            <person name="Grigoriev I.V."/>
            <person name="Hibbett D.S."/>
        </authorList>
    </citation>
    <scope>NUCLEOTIDE SEQUENCE</scope>
    <source>
        <strain evidence="3">FP-58527</strain>
    </source>
</reference>
<accession>S8FUI8</accession>
<evidence type="ECO:0000313" key="2">
    <source>
        <dbReference type="EMBL" id="EPT04836.1"/>
    </source>
</evidence>
<protein>
    <submittedName>
        <fullName evidence="2">Uncharacterized protein</fullName>
    </submittedName>
</protein>
<gene>
    <name evidence="2" type="ORF">FOMPIDRAFT_1045518</name>
</gene>
<feature type="transmembrane region" description="Helical" evidence="1">
    <location>
        <begin position="49"/>
        <end position="78"/>
    </location>
</feature>
<proteinExistence type="predicted"/>